<dbReference type="Proteomes" id="UP000199468">
    <property type="component" value="Unassembled WGS sequence"/>
</dbReference>
<keyword evidence="4" id="KW-0804">Transcription</keyword>
<dbReference type="EMBL" id="FNBZ01000003">
    <property type="protein sequence ID" value="SDG12806.1"/>
    <property type="molecule type" value="Genomic_DNA"/>
</dbReference>
<dbReference type="PRINTS" id="PR00039">
    <property type="entry name" value="HTHLYSR"/>
</dbReference>
<evidence type="ECO:0000313" key="7">
    <source>
        <dbReference type="EMBL" id="SDG12806.1"/>
    </source>
</evidence>
<dbReference type="InterPro" id="IPR036390">
    <property type="entry name" value="WH_DNA-bd_sf"/>
</dbReference>
<dbReference type="SUPFAM" id="SSF46785">
    <property type="entry name" value="Winged helix' DNA-binding domain"/>
    <property type="match status" value="1"/>
</dbReference>
<keyword evidence="8" id="KW-1185">Reference proteome</keyword>
<comment type="caution">
    <text evidence="7">The sequence shown here is derived from an EMBL/GenBank/DDBJ whole genome shotgun (WGS) entry which is preliminary data.</text>
</comment>
<dbReference type="SUPFAM" id="SSF53850">
    <property type="entry name" value="Periplasmic binding protein-like II"/>
    <property type="match status" value="1"/>
</dbReference>
<protein>
    <submittedName>
        <fullName evidence="7">LysR family transcriptional regulator, pca operon transcriptional activator</fullName>
    </submittedName>
</protein>
<proteinExistence type="inferred from homology"/>
<keyword evidence="3" id="KW-0238">DNA-binding</keyword>
<dbReference type="InterPro" id="IPR050950">
    <property type="entry name" value="HTH-type_LysR_regulators"/>
</dbReference>
<dbReference type="InterPro" id="IPR012787">
    <property type="entry name" value="TF_PcaQ"/>
</dbReference>
<dbReference type="PROSITE" id="PS50931">
    <property type="entry name" value="HTH_LYSR"/>
    <property type="match status" value="1"/>
</dbReference>
<feature type="compositionally biased region" description="Basic and acidic residues" evidence="5">
    <location>
        <begin position="321"/>
        <end position="333"/>
    </location>
</feature>
<evidence type="ECO:0000256" key="3">
    <source>
        <dbReference type="ARBA" id="ARBA00023125"/>
    </source>
</evidence>
<evidence type="ECO:0000313" key="8">
    <source>
        <dbReference type="Proteomes" id="UP000199468"/>
    </source>
</evidence>
<keyword evidence="2" id="KW-0805">Transcription regulation</keyword>
<evidence type="ECO:0000256" key="5">
    <source>
        <dbReference type="SAM" id="MobiDB-lite"/>
    </source>
</evidence>
<dbReference type="PANTHER" id="PTHR30419:SF8">
    <property type="entry name" value="NITROGEN ASSIMILATION TRANSCRIPTIONAL ACTIVATOR-RELATED"/>
    <property type="match status" value="1"/>
</dbReference>
<evidence type="ECO:0000259" key="6">
    <source>
        <dbReference type="PROSITE" id="PS50931"/>
    </source>
</evidence>
<dbReference type="RefSeq" id="WP_091856694.1">
    <property type="nucleotide sequence ID" value="NZ_FNBZ01000003.1"/>
</dbReference>
<feature type="region of interest" description="Disordered" evidence="5">
    <location>
        <begin position="315"/>
        <end position="343"/>
    </location>
</feature>
<dbReference type="Pfam" id="PF03466">
    <property type="entry name" value="LysR_substrate"/>
    <property type="match status" value="1"/>
</dbReference>
<evidence type="ECO:0000256" key="4">
    <source>
        <dbReference type="ARBA" id="ARBA00023163"/>
    </source>
</evidence>
<dbReference type="Gene3D" id="3.40.190.10">
    <property type="entry name" value="Periplasmic binding protein-like II"/>
    <property type="match status" value="2"/>
</dbReference>
<dbReference type="NCBIfam" id="TIGR02424">
    <property type="entry name" value="TF_pcaQ"/>
    <property type="match status" value="1"/>
</dbReference>
<reference evidence="7 8" key="1">
    <citation type="submission" date="2016-10" db="EMBL/GenBank/DDBJ databases">
        <authorList>
            <person name="Varghese N."/>
            <person name="Submissions S."/>
        </authorList>
    </citation>
    <scope>NUCLEOTIDE SEQUENCE [LARGE SCALE GENOMIC DNA]</scope>
    <source>
        <strain evidence="7 8">DSM 26672</strain>
    </source>
</reference>
<dbReference type="Gene3D" id="1.10.10.10">
    <property type="entry name" value="Winged helix-like DNA-binding domain superfamily/Winged helix DNA-binding domain"/>
    <property type="match status" value="1"/>
</dbReference>
<feature type="domain" description="HTH lysR-type" evidence="6">
    <location>
        <begin position="13"/>
        <end position="70"/>
    </location>
</feature>
<dbReference type="InterPro" id="IPR005119">
    <property type="entry name" value="LysR_subst-bd"/>
</dbReference>
<dbReference type="InterPro" id="IPR036388">
    <property type="entry name" value="WH-like_DNA-bd_sf"/>
</dbReference>
<dbReference type="PANTHER" id="PTHR30419">
    <property type="entry name" value="HTH-TYPE TRANSCRIPTIONAL REGULATOR YBHD"/>
    <property type="match status" value="1"/>
</dbReference>
<sequence>MSLSRSLQLDGRIKLRHLSCFIEVARQRSAVKAASAIGLSQPAVSKTIHELEDFLGTVLFEPKRRSMVLTPIGEMFLRYATSSLVALKQGIRTVAQDAGGEHATFTVGALPTASARILPAALANLSRHLPNIRLRVVTGSNDVLLSQLRLGDIDLVVGRMASPEAMHGLAFEYLYSERIALAVRPAHPLLAHGQQDIADVGRYQLLVPPPGSVIHPIVERYFIARSIHPSQGEIETVSDAFARNYLLRTDAIWVISEGVVAEDVASGALALLPVDTNDTNGPVGLTTRTDTDLSFPAQPVMAAVRDVVAERARAASAHSVDASRVRQNKRDNSPKPARNRGGP</sequence>
<dbReference type="Pfam" id="PF00126">
    <property type="entry name" value="HTH_1"/>
    <property type="match status" value="1"/>
</dbReference>
<evidence type="ECO:0000256" key="1">
    <source>
        <dbReference type="ARBA" id="ARBA00009437"/>
    </source>
</evidence>
<gene>
    <name evidence="7" type="ORF">SAMN05421844_1037</name>
</gene>
<comment type="similarity">
    <text evidence="1">Belongs to the LysR transcriptional regulatory family.</text>
</comment>
<accession>A0ABY0NU58</accession>
<name>A0ABY0NU58_9HYPH</name>
<evidence type="ECO:0000256" key="2">
    <source>
        <dbReference type="ARBA" id="ARBA00023015"/>
    </source>
</evidence>
<dbReference type="InterPro" id="IPR000847">
    <property type="entry name" value="LysR_HTH_N"/>
</dbReference>
<organism evidence="7 8">
    <name type="scientific">Bosea robiniae</name>
    <dbReference type="NCBI Taxonomy" id="1036780"/>
    <lineage>
        <taxon>Bacteria</taxon>
        <taxon>Pseudomonadati</taxon>
        <taxon>Pseudomonadota</taxon>
        <taxon>Alphaproteobacteria</taxon>
        <taxon>Hyphomicrobiales</taxon>
        <taxon>Boseaceae</taxon>
        <taxon>Bosea</taxon>
    </lineage>
</organism>